<evidence type="ECO:0000256" key="3">
    <source>
        <dbReference type="ARBA" id="ARBA00019696"/>
    </source>
</evidence>
<keyword evidence="4" id="KW-0805">Transcription regulation</keyword>
<keyword evidence="6" id="KW-0539">Nucleus</keyword>
<evidence type="ECO:0000256" key="6">
    <source>
        <dbReference type="ARBA" id="ARBA00023242"/>
    </source>
</evidence>
<dbReference type="GO" id="GO:0005667">
    <property type="term" value="C:transcription regulator complex"/>
    <property type="evidence" value="ECO:0007669"/>
    <property type="project" value="TreeGrafter"/>
</dbReference>
<dbReference type="GO" id="GO:0010628">
    <property type="term" value="P:positive regulation of gene expression"/>
    <property type="evidence" value="ECO:0007669"/>
    <property type="project" value="TreeGrafter"/>
</dbReference>
<keyword evidence="5" id="KW-0804">Transcription</keyword>
<dbReference type="PANTHER" id="PTHR12691">
    <property type="entry name" value="MEDIATOR OF RNA POLYMERASE II TRANSCRIPTION SUBUNIT 23"/>
    <property type="match status" value="1"/>
</dbReference>
<keyword evidence="9" id="KW-1185">Reference proteome</keyword>
<name>A0A8S3ZHK5_9EUPU</name>
<evidence type="ECO:0000313" key="8">
    <source>
        <dbReference type="EMBL" id="CAG5128947.1"/>
    </source>
</evidence>
<protein>
    <recommendedName>
        <fullName evidence="3">Mediator of RNA polymerase II transcription subunit 23</fullName>
    </recommendedName>
    <alternativeName>
        <fullName evidence="7">Mediator complex subunit 23</fullName>
    </alternativeName>
</protein>
<comment type="subcellular location">
    <subcellularLocation>
        <location evidence="1">Nucleus</location>
    </subcellularLocation>
</comment>
<gene>
    <name evidence="8" type="ORF">CUNI_LOCUS14505</name>
</gene>
<dbReference type="Proteomes" id="UP000678393">
    <property type="component" value="Unassembled WGS sequence"/>
</dbReference>
<dbReference type="GO" id="GO:0016592">
    <property type="term" value="C:mediator complex"/>
    <property type="evidence" value="ECO:0007669"/>
    <property type="project" value="TreeGrafter"/>
</dbReference>
<dbReference type="OrthoDB" id="9982951at2759"/>
<dbReference type="Pfam" id="PF11573">
    <property type="entry name" value="Med23"/>
    <property type="match status" value="1"/>
</dbReference>
<sequence>MITGNESGIIAHFSVQSNPPLFLVLDRLGPRALTSHLRTFADYLVYEIASTPVNQTSSKCIDALTDMIWKYNIITIDRLVLCLALRCREGKEAHVQFAVIQFLLTAKMDFKSRIHDFIRENTSEHWAQSNWHDVHMAFHKKYPEKFYYEGTQDLNNPIQHQYLPVYFGNVCLRFLPVFDLTIHRLLEVANMQKSLEIILDQIGGLYKFHDHPITYLYNTLFYYEKRLADKPNIKRKLVSAIIGAFNDIRPENWCLSDDYLQYLRRPQEESVWAPEPEYYIKLIARLRNTILGELPPPYPSADWRFNEFPNAAAHTLHSICVELMALPVSAQTVGEALIDVSLKPSSSLPPQKDMMSWYNAVGLILTALPESYWTVLNDWILKAITSPMLEAPAPHHNPFKALNVSLSHLQHAEHQCSTVLELCHGVWHHAGIGQLSHLPQFVKEKLKPKIKHENQFIFLCHLVGPFLQRFHMERTRCLLELTVELYEILLNVDKASEHLFHMDAICDYLYHIKYMFVGDGVKSDAEKVICKLRPALKLRLRFMSHLNIDETSVVTSTPNTPSSKML</sequence>
<dbReference type="InterPro" id="IPR021629">
    <property type="entry name" value="Mediator_Med23"/>
</dbReference>
<organism evidence="8 9">
    <name type="scientific">Candidula unifasciata</name>
    <dbReference type="NCBI Taxonomy" id="100452"/>
    <lineage>
        <taxon>Eukaryota</taxon>
        <taxon>Metazoa</taxon>
        <taxon>Spiralia</taxon>
        <taxon>Lophotrochozoa</taxon>
        <taxon>Mollusca</taxon>
        <taxon>Gastropoda</taxon>
        <taxon>Heterobranchia</taxon>
        <taxon>Euthyneura</taxon>
        <taxon>Panpulmonata</taxon>
        <taxon>Eupulmonata</taxon>
        <taxon>Stylommatophora</taxon>
        <taxon>Helicina</taxon>
        <taxon>Helicoidea</taxon>
        <taxon>Geomitridae</taxon>
        <taxon>Candidula</taxon>
    </lineage>
</organism>
<comment type="caution">
    <text evidence="8">The sequence shown here is derived from an EMBL/GenBank/DDBJ whole genome shotgun (WGS) entry which is preliminary data.</text>
</comment>
<reference evidence="8" key="1">
    <citation type="submission" date="2021-04" db="EMBL/GenBank/DDBJ databases">
        <authorList>
            <consortium name="Molecular Ecology Group"/>
        </authorList>
    </citation>
    <scope>NUCLEOTIDE SEQUENCE</scope>
</reference>
<dbReference type="EMBL" id="CAJHNH020003290">
    <property type="protein sequence ID" value="CAG5128947.1"/>
    <property type="molecule type" value="Genomic_DNA"/>
</dbReference>
<proteinExistence type="inferred from homology"/>
<evidence type="ECO:0000256" key="1">
    <source>
        <dbReference type="ARBA" id="ARBA00004123"/>
    </source>
</evidence>
<evidence type="ECO:0000256" key="2">
    <source>
        <dbReference type="ARBA" id="ARBA00010222"/>
    </source>
</evidence>
<feature type="non-terminal residue" evidence="8">
    <location>
        <position position="566"/>
    </location>
</feature>
<evidence type="ECO:0000256" key="7">
    <source>
        <dbReference type="ARBA" id="ARBA00031961"/>
    </source>
</evidence>
<dbReference type="PANTHER" id="PTHR12691:SF10">
    <property type="entry name" value="MEDIATOR OF RNA POLYMERASE II TRANSCRIPTION SUBUNIT 23"/>
    <property type="match status" value="1"/>
</dbReference>
<accession>A0A8S3ZHK5</accession>
<dbReference type="AlphaFoldDB" id="A0A8S3ZHK5"/>
<comment type="similarity">
    <text evidence="2">Belongs to the Mediator complex subunit 23 family.</text>
</comment>
<evidence type="ECO:0000313" key="9">
    <source>
        <dbReference type="Proteomes" id="UP000678393"/>
    </source>
</evidence>
<evidence type="ECO:0000256" key="5">
    <source>
        <dbReference type="ARBA" id="ARBA00023163"/>
    </source>
</evidence>
<dbReference type="GO" id="GO:0006357">
    <property type="term" value="P:regulation of transcription by RNA polymerase II"/>
    <property type="evidence" value="ECO:0007669"/>
    <property type="project" value="TreeGrafter"/>
</dbReference>
<evidence type="ECO:0000256" key="4">
    <source>
        <dbReference type="ARBA" id="ARBA00023015"/>
    </source>
</evidence>